<gene>
    <name evidence="2" type="ORF">BGP82_00345</name>
</gene>
<keyword evidence="1" id="KW-0175">Coiled coil</keyword>
<feature type="coiled-coil region" evidence="1">
    <location>
        <begin position="107"/>
        <end position="141"/>
    </location>
</feature>
<protein>
    <submittedName>
        <fullName evidence="2">Uncharacterized protein</fullName>
    </submittedName>
</protein>
<accession>A0A2S3XBP7</accession>
<proteinExistence type="predicted"/>
<dbReference type="AlphaFoldDB" id="A0A2S3XBP7"/>
<dbReference type="EMBL" id="MING01000019">
    <property type="protein sequence ID" value="POG12949.1"/>
    <property type="molecule type" value="Genomic_DNA"/>
</dbReference>
<organism evidence="2 3">
    <name type="scientific">Pseudomonas putida</name>
    <name type="common">Arthrobacter siderocapsulatus</name>
    <dbReference type="NCBI Taxonomy" id="303"/>
    <lineage>
        <taxon>Bacteria</taxon>
        <taxon>Pseudomonadati</taxon>
        <taxon>Pseudomonadota</taxon>
        <taxon>Gammaproteobacteria</taxon>
        <taxon>Pseudomonadales</taxon>
        <taxon>Pseudomonadaceae</taxon>
        <taxon>Pseudomonas</taxon>
    </lineage>
</organism>
<dbReference type="Proteomes" id="UP000237378">
    <property type="component" value="Unassembled WGS sequence"/>
</dbReference>
<evidence type="ECO:0000313" key="2">
    <source>
        <dbReference type="EMBL" id="POG12949.1"/>
    </source>
</evidence>
<name>A0A2S3XBP7_PSEPU</name>
<comment type="caution">
    <text evidence="2">The sequence shown here is derived from an EMBL/GenBank/DDBJ whole genome shotgun (WGS) entry which is preliminary data.</text>
</comment>
<evidence type="ECO:0000256" key="1">
    <source>
        <dbReference type="SAM" id="Coils"/>
    </source>
</evidence>
<sequence>MTTYAPEQIRKVLKSEQAEYIEQAIKAARKAPATLEGSLHKTGRTEFIVRSVNEGMQRFADLVRDGWTLDTSILNLYVAPNVPLSFTAICPDHVFETYIPTIAQLAEQAYLKSVEDHNKQAKKLQERQTFIEQEFERREEERKAQLRAELAREYDTSLNPTFDRVDRPRLHAR</sequence>
<evidence type="ECO:0000313" key="3">
    <source>
        <dbReference type="Proteomes" id="UP000237378"/>
    </source>
</evidence>
<reference evidence="2 3" key="2">
    <citation type="submission" date="2018-03" db="EMBL/GenBank/DDBJ databases">
        <title>Draft genome of Pseudomonas putida strain KH-18-2.</title>
        <authorList>
            <person name="Yoshizawa S."/>
            <person name="Khan N.H."/>
            <person name="Nishimura M."/>
            <person name="Chiura H.X."/>
            <person name="Ogura Y."/>
            <person name="Hayashi T."/>
            <person name="Kogure K."/>
        </authorList>
    </citation>
    <scope>NUCLEOTIDE SEQUENCE [LARGE SCALE GENOMIC DNA]</scope>
    <source>
        <strain evidence="2 3">KH-18-2</strain>
    </source>
</reference>
<reference evidence="2 3" key="1">
    <citation type="submission" date="2016-08" db="EMBL/GenBank/DDBJ databases">
        <authorList>
            <person name="Seilhamer J.J."/>
        </authorList>
    </citation>
    <scope>NUCLEOTIDE SEQUENCE [LARGE SCALE GENOMIC DNA]</scope>
    <source>
        <strain evidence="2 3">KH-18-2</strain>
    </source>
</reference>
<dbReference type="RefSeq" id="WP_103469018.1">
    <property type="nucleotide sequence ID" value="NZ_MING01000019.1"/>
</dbReference>